<dbReference type="InterPro" id="IPR013216">
    <property type="entry name" value="Methyltransf_11"/>
</dbReference>
<dbReference type="Proteomes" id="UP000198825">
    <property type="component" value="Chromosome I"/>
</dbReference>
<dbReference type="GO" id="GO:0032259">
    <property type="term" value="P:methylation"/>
    <property type="evidence" value="ECO:0007669"/>
    <property type="project" value="UniProtKB-KW"/>
</dbReference>
<dbReference type="PANTHER" id="PTHR43591">
    <property type="entry name" value="METHYLTRANSFERASE"/>
    <property type="match status" value="1"/>
</dbReference>
<protein>
    <submittedName>
        <fullName evidence="2">Methyltransferase domain-containing protein</fullName>
    </submittedName>
</protein>
<dbReference type="Gene3D" id="3.40.50.150">
    <property type="entry name" value="Vaccinia Virus protein VP39"/>
    <property type="match status" value="1"/>
</dbReference>
<evidence type="ECO:0000313" key="2">
    <source>
        <dbReference type="EMBL" id="SDU92989.1"/>
    </source>
</evidence>
<dbReference type="OrthoDB" id="9795634at2"/>
<keyword evidence="2" id="KW-0489">Methyltransferase</keyword>
<dbReference type="RefSeq" id="WP_091074390.1">
    <property type="nucleotide sequence ID" value="NZ_LT629799.1"/>
</dbReference>
<dbReference type="SUPFAM" id="SSF53335">
    <property type="entry name" value="S-adenosyl-L-methionine-dependent methyltransferases"/>
    <property type="match status" value="1"/>
</dbReference>
<dbReference type="GO" id="GO:0008757">
    <property type="term" value="F:S-adenosylmethionine-dependent methyltransferase activity"/>
    <property type="evidence" value="ECO:0007669"/>
    <property type="project" value="InterPro"/>
</dbReference>
<evidence type="ECO:0000259" key="1">
    <source>
        <dbReference type="Pfam" id="PF08241"/>
    </source>
</evidence>
<gene>
    <name evidence="2" type="ORF">SAMN04488544_2135</name>
</gene>
<keyword evidence="2" id="KW-0808">Transferase</keyword>
<dbReference type="InterPro" id="IPR029063">
    <property type="entry name" value="SAM-dependent_MTases_sf"/>
</dbReference>
<dbReference type="PANTHER" id="PTHR43591:SF24">
    <property type="entry name" value="2-METHOXY-6-POLYPRENYL-1,4-BENZOQUINOL METHYLASE, MITOCHONDRIAL"/>
    <property type="match status" value="1"/>
</dbReference>
<reference evidence="3" key="1">
    <citation type="submission" date="2016-10" db="EMBL/GenBank/DDBJ databases">
        <authorList>
            <person name="Varghese N."/>
            <person name="Submissions S."/>
        </authorList>
    </citation>
    <scope>NUCLEOTIDE SEQUENCE [LARGE SCALE GENOMIC DNA]</scope>
    <source>
        <strain evidence="3">DSM 21743</strain>
    </source>
</reference>
<evidence type="ECO:0000313" key="3">
    <source>
        <dbReference type="Proteomes" id="UP000198825"/>
    </source>
</evidence>
<name>A0A1H2MII3_9ACTN</name>
<organism evidence="2 3">
    <name type="scientific">Microlunatus sagamiharensis</name>
    <dbReference type="NCBI Taxonomy" id="546874"/>
    <lineage>
        <taxon>Bacteria</taxon>
        <taxon>Bacillati</taxon>
        <taxon>Actinomycetota</taxon>
        <taxon>Actinomycetes</taxon>
        <taxon>Propionibacteriales</taxon>
        <taxon>Propionibacteriaceae</taxon>
        <taxon>Microlunatus</taxon>
    </lineage>
</organism>
<sequence>MTTQDPGTGPALFDVAAEAYDRLIGRYLPTLGVAFADAAGVEPGQRVLDVGCGPGGLTRVLAERVGAAHVSAVDPSPPFVAACRERVPGVDVREGVAEALPYADGAFDASLASLVVGFMTDPGAGVAEMRRITRPGGRLALSFWTVDAMPLLQTYWRAVADVTGEAPTDETRVGRRDGDLVRLLDGAGAGDVRQSRITGTAAYADLDDFWSSFTGGAGPVGVHARSLAPDVAAAVRDACDRLLGRPRAPFTLEAVAWCAVGTS</sequence>
<dbReference type="AlphaFoldDB" id="A0A1H2MII3"/>
<feature type="domain" description="Methyltransferase type 11" evidence="1">
    <location>
        <begin position="48"/>
        <end position="140"/>
    </location>
</feature>
<dbReference type="EMBL" id="LT629799">
    <property type="protein sequence ID" value="SDU92989.1"/>
    <property type="molecule type" value="Genomic_DNA"/>
</dbReference>
<dbReference type="Pfam" id="PF08241">
    <property type="entry name" value="Methyltransf_11"/>
    <property type="match status" value="1"/>
</dbReference>
<dbReference type="STRING" id="546874.SAMN04488544_2135"/>
<proteinExistence type="predicted"/>
<accession>A0A1H2MII3</accession>
<keyword evidence="3" id="KW-1185">Reference proteome</keyword>
<dbReference type="CDD" id="cd02440">
    <property type="entry name" value="AdoMet_MTases"/>
    <property type="match status" value="1"/>
</dbReference>